<gene>
    <name evidence="1" type="ORF">QFC24_003768</name>
</gene>
<sequence>MAKGKQNATTSKRKRADKDPEQSAVVSKRPVLQPSTGMNIPSGQTPSLSGREDSDDSLTPEPFTSQQEAFERLKRLNEELMKSNEQLKQDKLGLKKEQNRAPSVDFRLTSTQELLGLQLDGEDFDGPNQTISRDTITWGITSNLIGTLPDWRYIKPVTIKEQLLDKFDETVREIPCLKALFHHGDKYERMQEAEVWENHWPMAEMLKSTMDGIKSTDKRQTDVKNWLLWSMMADRPQDEPEEDGPAFIGEWPPPRSRQLTTQIIHRREKINDGQTELDDSPQPKSKRHRAIIDLDEGEERSRYQATEAQGSATQGSE</sequence>
<reference evidence="1" key="1">
    <citation type="submission" date="2023-04" db="EMBL/GenBank/DDBJ databases">
        <title>Draft Genome sequencing of Naganishia species isolated from polar environments using Oxford Nanopore Technology.</title>
        <authorList>
            <person name="Leo P."/>
            <person name="Venkateswaran K."/>
        </authorList>
    </citation>
    <scope>NUCLEOTIDE SEQUENCE</scope>
    <source>
        <strain evidence="1">DBVPG 5303</strain>
    </source>
</reference>
<accession>A0ACC2XI86</accession>
<organism evidence="1 2">
    <name type="scientific">Naganishia onofrii</name>
    <dbReference type="NCBI Taxonomy" id="1851511"/>
    <lineage>
        <taxon>Eukaryota</taxon>
        <taxon>Fungi</taxon>
        <taxon>Dikarya</taxon>
        <taxon>Basidiomycota</taxon>
        <taxon>Agaricomycotina</taxon>
        <taxon>Tremellomycetes</taxon>
        <taxon>Filobasidiales</taxon>
        <taxon>Filobasidiaceae</taxon>
        <taxon>Naganishia</taxon>
    </lineage>
</organism>
<keyword evidence="2" id="KW-1185">Reference proteome</keyword>
<dbReference type="EMBL" id="JASBWV010000012">
    <property type="protein sequence ID" value="KAJ9123553.1"/>
    <property type="molecule type" value="Genomic_DNA"/>
</dbReference>
<dbReference type="Proteomes" id="UP001234202">
    <property type="component" value="Unassembled WGS sequence"/>
</dbReference>
<name>A0ACC2XI86_9TREE</name>
<protein>
    <submittedName>
        <fullName evidence="1">Uncharacterized protein</fullName>
    </submittedName>
</protein>
<proteinExistence type="predicted"/>
<comment type="caution">
    <text evidence="1">The sequence shown here is derived from an EMBL/GenBank/DDBJ whole genome shotgun (WGS) entry which is preliminary data.</text>
</comment>
<evidence type="ECO:0000313" key="1">
    <source>
        <dbReference type="EMBL" id="KAJ9123553.1"/>
    </source>
</evidence>
<evidence type="ECO:0000313" key="2">
    <source>
        <dbReference type="Proteomes" id="UP001234202"/>
    </source>
</evidence>